<accession>A0A1U9JUP0</accession>
<sequence>MRLFFKLAMFIAGSSLFISTGGAARIYRTFEHYTISGTTAKQLDEAIMRNGPFLGETGNRHPGASRISFDPHIKLEKDRHGCRVKTVSIDVRATISLPYWKQRRHTSDIELAVIWDVLSRDIRQHEESHVIIARSHASQMEQALRTMRSRPTCEALEHDVAKTLDAIFIRHDMQQRNFDRIETRNYKNRFNRLLERRLQNVLIFKGKKKYRLDFS</sequence>
<dbReference type="KEGG" id="thd:BHV28_09090"/>
<gene>
    <name evidence="2" type="ORF">BHV28_09090</name>
</gene>
<evidence type="ECO:0000313" key="3">
    <source>
        <dbReference type="Proteomes" id="UP000188912"/>
    </source>
</evidence>
<dbReference type="EMBL" id="CP017315">
    <property type="protein sequence ID" value="AQS41605.1"/>
    <property type="molecule type" value="Genomic_DNA"/>
</dbReference>
<feature type="signal peptide" evidence="1">
    <location>
        <begin position="1"/>
        <end position="23"/>
    </location>
</feature>
<organism evidence="2 3">
    <name type="scientific">Candidatus Tokpelaia hoelldobleri</name>
    <dbReference type="NCBI Taxonomy" id="1902579"/>
    <lineage>
        <taxon>Bacteria</taxon>
        <taxon>Pseudomonadati</taxon>
        <taxon>Pseudomonadota</taxon>
        <taxon>Alphaproteobacteria</taxon>
        <taxon>Hyphomicrobiales</taxon>
        <taxon>Candidatus Tokpelaia</taxon>
    </lineage>
</organism>
<dbReference type="AlphaFoldDB" id="A0A1U9JUP0"/>
<evidence type="ECO:0000256" key="1">
    <source>
        <dbReference type="SAM" id="SignalP"/>
    </source>
</evidence>
<feature type="chain" id="PRO_5012685337" description="Secreted Zn-dependent protease" evidence="1">
    <location>
        <begin position="24"/>
        <end position="215"/>
    </location>
</feature>
<dbReference type="Pfam" id="PF06037">
    <property type="entry name" value="DUF922"/>
    <property type="match status" value="1"/>
</dbReference>
<dbReference type="Proteomes" id="UP000188912">
    <property type="component" value="Chromosome"/>
</dbReference>
<dbReference type="InterPro" id="IPR010321">
    <property type="entry name" value="DUF922"/>
</dbReference>
<protein>
    <recommendedName>
        <fullName evidence="4">Secreted Zn-dependent protease</fullName>
    </recommendedName>
</protein>
<evidence type="ECO:0008006" key="4">
    <source>
        <dbReference type="Google" id="ProtNLM"/>
    </source>
</evidence>
<name>A0A1U9JUP0_9HYPH</name>
<keyword evidence="3" id="KW-1185">Reference proteome</keyword>
<dbReference type="STRING" id="1902579.BHV28_09090"/>
<keyword evidence="1" id="KW-0732">Signal</keyword>
<proteinExistence type="predicted"/>
<evidence type="ECO:0000313" key="2">
    <source>
        <dbReference type="EMBL" id="AQS41605.1"/>
    </source>
</evidence>
<reference evidence="2 3" key="2">
    <citation type="journal article" date="2016" name="Sci. Rep.">
        <title>The genome of Rhizobiales bacteria in predatory ants reveals urease gene functions but no genes for nitrogen fixation.</title>
        <authorList>
            <person name="Neuvonen M.M."/>
            <person name="Tamarit D."/>
            <person name="Naslund K."/>
            <person name="Liebig J."/>
            <person name="Feldhaar H."/>
            <person name="Moran N.A."/>
            <person name="Guy L."/>
            <person name="Andersson S.G."/>
        </authorList>
    </citation>
    <scope>NUCLEOTIDE SEQUENCE [LARGE SCALE GENOMIC DNA]</scope>
    <source>
        <strain evidence="2 3">Hsal</strain>
    </source>
</reference>
<reference evidence="2 3" key="1">
    <citation type="journal article" date="2010" name="Science">
        <title>Genomic comparison of the ants Camponotus floridanus and Harpegnathos saltator.</title>
        <authorList>
            <person name="Bonasio R."/>
            <person name="Zhang G."/>
            <person name="Ye C."/>
            <person name="Mutti N.S."/>
            <person name="Fang X."/>
            <person name="Qin N."/>
            <person name="Donahue G."/>
            <person name="Yang P."/>
            <person name="Li Q."/>
            <person name="Li C."/>
            <person name="Zhang P."/>
            <person name="Huang Z."/>
            <person name="Berger S.L."/>
            <person name="Reinberg D."/>
            <person name="Wang J."/>
            <person name="Liebig J."/>
        </authorList>
    </citation>
    <scope>NUCLEOTIDE SEQUENCE [LARGE SCALE GENOMIC DNA]</scope>
    <source>
        <strain evidence="2 3">Hsal</strain>
    </source>
</reference>
<dbReference type="PIRSF" id="PIRSF010521">
    <property type="entry name" value="DUF922_bac"/>
    <property type="match status" value="1"/>
</dbReference>